<proteinExistence type="predicted"/>
<reference evidence="3" key="2">
    <citation type="submission" date="2025-09" db="UniProtKB">
        <authorList>
            <consortium name="Ensembl"/>
        </authorList>
    </citation>
    <scope>IDENTIFICATION</scope>
</reference>
<feature type="transmembrane region" description="Helical" evidence="2">
    <location>
        <begin position="155"/>
        <end position="174"/>
    </location>
</feature>
<evidence type="ECO:0000313" key="4">
    <source>
        <dbReference type="Proteomes" id="UP000694391"/>
    </source>
</evidence>
<organism evidence="3 4">
    <name type="scientific">Canis lupus dingo</name>
    <name type="common">dingo</name>
    <dbReference type="NCBI Taxonomy" id="286419"/>
    <lineage>
        <taxon>Eukaryota</taxon>
        <taxon>Metazoa</taxon>
        <taxon>Chordata</taxon>
        <taxon>Craniata</taxon>
        <taxon>Vertebrata</taxon>
        <taxon>Euteleostomi</taxon>
        <taxon>Mammalia</taxon>
        <taxon>Eutheria</taxon>
        <taxon>Laurasiatheria</taxon>
        <taxon>Carnivora</taxon>
        <taxon>Caniformia</taxon>
        <taxon>Canidae</taxon>
        <taxon>Canis</taxon>
    </lineage>
</organism>
<dbReference type="Proteomes" id="UP000694391">
    <property type="component" value="Unplaced"/>
</dbReference>
<keyword evidence="2" id="KW-1133">Transmembrane helix</keyword>
<reference evidence="3" key="1">
    <citation type="submission" date="2025-08" db="UniProtKB">
        <authorList>
            <consortium name="Ensembl"/>
        </authorList>
    </citation>
    <scope>IDENTIFICATION</scope>
</reference>
<evidence type="ECO:0000256" key="2">
    <source>
        <dbReference type="SAM" id="Phobius"/>
    </source>
</evidence>
<evidence type="ECO:0000256" key="1">
    <source>
        <dbReference type="SAM" id="MobiDB-lite"/>
    </source>
</evidence>
<dbReference type="Ensembl" id="ENSCAFT00020025592.1">
    <property type="protein sequence ID" value="ENSCAFP00020022094.1"/>
    <property type="gene ID" value="ENSCAFG00020017460.1"/>
</dbReference>
<feature type="region of interest" description="Disordered" evidence="1">
    <location>
        <begin position="1"/>
        <end position="117"/>
    </location>
</feature>
<feature type="compositionally biased region" description="Polar residues" evidence="1">
    <location>
        <begin position="1"/>
        <end position="18"/>
    </location>
</feature>
<keyword evidence="2" id="KW-0472">Membrane</keyword>
<keyword evidence="4" id="KW-1185">Reference proteome</keyword>
<dbReference type="AlphaFoldDB" id="A0A8C0KVV6"/>
<feature type="region of interest" description="Disordered" evidence="1">
    <location>
        <begin position="226"/>
        <end position="246"/>
    </location>
</feature>
<keyword evidence="2" id="KW-0812">Transmembrane</keyword>
<sequence>MNAKITKTPTGSLQQQRPTRPGASTAPVPPRPGPMVQPSRSGSGVAPSRPGAAPSRPGTVAPSRPGTATPSRPGTAAPSRPGASEQPENTGPRMQQDAASRIPKGQEKSSIQQRAEGRAKVPLKFRDSFKRFFFSPKGILKILRLVIFNSVLQDLINSIITAMFLLIVAILAMQEMERRHLFYVGGIQCLMAAMVCILDAMLATKTMREKIKRFLGIELDTNVCGAGGTGPTRPQVRPQPGEGAAG</sequence>
<protein>
    <recommendedName>
        <fullName evidence="5">CKLF like MARVEL transmembrane domain containing 1</fullName>
    </recommendedName>
</protein>
<feature type="transmembrane region" description="Helical" evidence="2">
    <location>
        <begin position="180"/>
        <end position="203"/>
    </location>
</feature>
<dbReference type="GeneTree" id="ENSGT00940000163203"/>
<evidence type="ECO:0000313" key="3">
    <source>
        <dbReference type="Ensembl" id="ENSCAFP00020022094.1"/>
    </source>
</evidence>
<name>A0A8C0KVV6_CANLU</name>
<feature type="compositionally biased region" description="Low complexity" evidence="1">
    <location>
        <begin position="36"/>
        <end position="58"/>
    </location>
</feature>
<accession>A0A8C0KVV6</accession>
<evidence type="ECO:0008006" key="5">
    <source>
        <dbReference type="Google" id="ProtNLM"/>
    </source>
</evidence>